<dbReference type="GeneID" id="30680516"/>
<dbReference type="Gene3D" id="3.10.310.70">
    <property type="match status" value="1"/>
</dbReference>
<protein>
    <recommendedName>
        <fullName evidence="1">Amidohydrolase 3 domain-containing protein</fullName>
    </recommendedName>
</protein>
<gene>
    <name evidence="2" type="ORF">EYM_05665</name>
</gene>
<dbReference type="STRING" id="940295.EYM_05665"/>
<dbReference type="KEGG" id="iis:EYM_05665"/>
<organism evidence="2 3">
    <name type="scientific">Ignicoccus islandicus DSM 13165</name>
    <dbReference type="NCBI Taxonomy" id="940295"/>
    <lineage>
        <taxon>Archaea</taxon>
        <taxon>Thermoproteota</taxon>
        <taxon>Thermoprotei</taxon>
        <taxon>Desulfurococcales</taxon>
        <taxon>Desulfurococcaceae</taxon>
        <taxon>Ignicoccus</taxon>
    </lineage>
</organism>
<feature type="domain" description="Amidohydrolase 3" evidence="1">
    <location>
        <begin position="5"/>
        <end position="336"/>
    </location>
</feature>
<dbReference type="AlphaFoldDB" id="A0A0U3FT35"/>
<dbReference type="RefSeq" id="WP_075050042.1">
    <property type="nucleotide sequence ID" value="NZ_CP006867.1"/>
</dbReference>
<dbReference type="PANTHER" id="PTHR22642">
    <property type="entry name" value="IMIDAZOLONEPROPIONASE"/>
    <property type="match status" value="1"/>
</dbReference>
<proteinExistence type="predicted"/>
<evidence type="ECO:0000259" key="1">
    <source>
        <dbReference type="Pfam" id="PF07969"/>
    </source>
</evidence>
<dbReference type="EMBL" id="CP006867">
    <property type="protein sequence ID" value="ALU12608.1"/>
    <property type="molecule type" value="Genomic_DNA"/>
</dbReference>
<sequence length="389" mass="43837">MRVRPFVDTHFHLSWTARSLLELNLKECSTVECVLSKVREESERGGTYGGWVIGSLLHYKLAKAITKELLDEVSDKPVSIATRDGHMAVVNSKAIEISGVDCSYSGVECVEGVPTGRLYEDAMLLVRRKMPDPPIGKLVGAYKAVLDDLYSNGFLQIHAMTSRWLEWELVKSLNHKVHVIPYMRKEAFVKGSPGIKLFADGVLIYGTALMNGKGRKLIDERELSQWLIRGKEEGFRVAVHAMGDEAIDLVIRAYEMAGKPKRVLRIEHAAITRDDQLEYLASEGIEVSVQPGIMESVGVEEFKSILGPNWKRFMRVRDMIELGVKVYHGSDSPVGPWRLKEVFKYYKLLPKPVDDLETVLKLMSSGWEIHGERPSGELEVTDDLEVRVL</sequence>
<keyword evidence="3" id="KW-1185">Reference proteome</keyword>
<name>A0A0U3FT35_9CREN</name>
<evidence type="ECO:0000313" key="3">
    <source>
        <dbReference type="Proteomes" id="UP000060778"/>
    </source>
</evidence>
<dbReference type="Proteomes" id="UP000060778">
    <property type="component" value="Chromosome"/>
</dbReference>
<dbReference type="InterPro" id="IPR032466">
    <property type="entry name" value="Metal_Hydrolase"/>
</dbReference>
<accession>A0A0U3FT35</accession>
<dbReference type="OrthoDB" id="8791at2157"/>
<dbReference type="PANTHER" id="PTHR22642:SF2">
    <property type="entry name" value="PROTEIN LONG AFTER FAR-RED 3"/>
    <property type="match status" value="1"/>
</dbReference>
<dbReference type="Pfam" id="PF07969">
    <property type="entry name" value="Amidohydro_3"/>
    <property type="match status" value="1"/>
</dbReference>
<dbReference type="InterPro" id="IPR013108">
    <property type="entry name" value="Amidohydro_3"/>
</dbReference>
<dbReference type="SUPFAM" id="SSF51556">
    <property type="entry name" value="Metallo-dependent hydrolases"/>
    <property type="match status" value="1"/>
</dbReference>
<evidence type="ECO:0000313" key="2">
    <source>
        <dbReference type="EMBL" id="ALU12608.1"/>
    </source>
</evidence>
<reference evidence="2 3" key="1">
    <citation type="submission" date="2013-11" db="EMBL/GenBank/DDBJ databases">
        <title>Comparative genomics of Ignicoccus.</title>
        <authorList>
            <person name="Podar M."/>
        </authorList>
    </citation>
    <scope>NUCLEOTIDE SEQUENCE [LARGE SCALE GENOMIC DNA]</scope>
    <source>
        <strain evidence="2 3">DSM 13165</strain>
    </source>
</reference>
<dbReference type="Gene3D" id="3.20.20.140">
    <property type="entry name" value="Metal-dependent hydrolases"/>
    <property type="match status" value="1"/>
</dbReference>